<accession>A0A6L2M573</accession>
<dbReference type="InterPro" id="IPR021109">
    <property type="entry name" value="Peptidase_aspartic_dom_sf"/>
</dbReference>
<dbReference type="Gene3D" id="3.30.70.270">
    <property type="match status" value="1"/>
</dbReference>
<dbReference type="PANTHER" id="PTHR48082">
    <property type="entry name" value="ATP SYNTHASE SUBUNIT ALPHA, MITOCHONDRIAL"/>
    <property type="match status" value="1"/>
</dbReference>
<dbReference type="Gene3D" id="3.40.50.12240">
    <property type="match status" value="1"/>
</dbReference>
<name>A0A6L2M573_TANCI</name>
<comment type="caution">
    <text evidence="1">The sequence shown here is derived from an EMBL/GenBank/DDBJ whole genome shotgun (WGS) entry which is preliminary data.</text>
</comment>
<dbReference type="Pfam" id="PF13650">
    <property type="entry name" value="Asp_protease_2"/>
    <property type="match status" value="1"/>
</dbReference>
<dbReference type="GO" id="GO:0046933">
    <property type="term" value="F:proton-transporting ATP synthase activity, rotational mechanism"/>
    <property type="evidence" value="ECO:0007669"/>
    <property type="project" value="InterPro"/>
</dbReference>
<dbReference type="InterPro" id="IPR043128">
    <property type="entry name" value="Rev_trsase/Diguanyl_cyclase"/>
</dbReference>
<gene>
    <name evidence="1" type="ORF">Tci_039443</name>
</gene>
<dbReference type="GO" id="GO:0043531">
    <property type="term" value="F:ADP binding"/>
    <property type="evidence" value="ECO:0007669"/>
    <property type="project" value="TreeGrafter"/>
</dbReference>
<dbReference type="GO" id="GO:0045259">
    <property type="term" value="C:proton-transporting ATP synthase complex"/>
    <property type="evidence" value="ECO:0007669"/>
    <property type="project" value="InterPro"/>
</dbReference>
<dbReference type="SUPFAM" id="SSF56672">
    <property type="entry name" value="DNA/RNA polymerases"/>
    <property type="match status" value="1"/>
</dbReference>
<organism evidence="1">
    <name type="scientific">Tanacetum cinerariifolium</name>
    <name type="common">Dalmatian daisy</name>
    <name type="synonym">Chrysanthemum cinerariifolium</name>
    <dbReference type="NCBI Taxonomy" id="118510"/>
    <lineage>
        <taxon>Eukaryota</taxon>
        <taxon>Viridiplantae</taxon>
        <taxon>Streptophyta</taxon>
        <taxon>Embryophyta</taxon>
        <taxon>Tracheophyta</taxon>
        <taxon>Spermatophyta</taxon>
        <taxon>Magnoliopsida</taxon>
        <taxon>eudicotyledons</taxon>
        <taxon>Gunneridae</taxon>
        <taxon>Pentapetalae</taxon>
        <taxon>asterids</taxon>
        <taxon>campanulids</taxon>
        <taxon>Asterales</taxon>
        <taxon>Asteraceae</taxon>
        <taxon>Asteroideae</taxon>
        <taxon>Anthemideae</taxon>
        <taxon>Anthemidinae</taxon>
        <taxon>Tanacetum</taxon>
    </lineage>
</organism>
<dbReference type="EMBL" id="BKCJ010005570">
    <property type="protein sequence ID" value="GEU67465.1"/>
    <property type="molecule type" value="Genomic_DNA"/>
</dbReference>
<dbReference type="Gene3D" id="2.40.70.10">
    <property type="entry name" value="Acid Proteases"/>
    <property type="match status" value="1"/>
</dbReference>
<dbReference type="GO" id="GO:0005524">
    <property type="term" value="F:ATP binding"/>
    <property type="evidence" value="ECO:0007669"/>
    <property type="project" value="TreeGrafter"/>
</dbReference>
<sequence>MKAASEKASSNSVYAGGTISFSADFEPTTAHLPDSFLDLLASFLALALPPLPSCSKTTRHRNRYERNTPKRAYRKGDCCETFFEVMTLNRLVLGSEREPDSTLIGEGFEGFSLRIHMEKRRKRCRVEAYYWLLKSAAQFRVHVDGSMRALGQWYSPTRAVESAYAKQRGLKASRLECAPSFIRTGKQAGDSLIGGIYARQRRVSKNVFSTRRQVGDLALLTIFLPVARPGRSGHRALVDTGASHNFISEGKAKRLGLKTERDTFNQGRTLGIMYEGRPCMIPTVNVQTSVPTLSALQLVKGVKKGEESFVAGDEENGSTLPGLVVVEDIVVYSGTLEEHVEHLRVVFQILRDNQLYVKKEKGTEEFMWWGLGMKHRKEEDERMLLWKARRLNQSLSLKSMPSIQQAYAGLARIVLRFPSLFSSGYPSIASFRHFLQRSKALIDLCDTAIKEGDLVKRTGSIVDVPAGKAMLGRLVDALGVT</sequence>
<reference evidence="1" key="1">
    <citation type="journal article" date="2019" name="Sci. Rep.">
        <title>Draft genome of Tanacetum cinerariifolium, the natural source of mosquito coil.</title>
        <authorList>
            <person name="Yamashiro T."/>
            <person name="Shiraishi A."/>
            <person name="Satake H."/>
            <person name="Nakayama K."/>
        </authorList>
    </citation>
    <scope>NUCLEOTIDE SEQUENCE</scope>
</reference>
<dbReference type="PANTHER" id="PTHR48082:SF2">
    <property type="entry name" value="ATP SYNTHASE SUBUNIT ALPHA, MITOCHONDRIAL"/>
    <property type="match status" value="1"/>
</dbReference>
<dbReference type="AlphaFoldDB" id="A0A6L2M573"/>
<proteinExistence type="predicted"/>
<dbReference type="InterPro" id="IPR005294">
    <property type="entry name" value="ATP_synth_F1_asu"/>
</dbReference>
<dbReference type="InterPro" id="IPR043502">
    <property type="entry name" value="DNA/RNA_pol_sf"/>
</dbReference>
<protein>
    <submittedName>
        <fullName evidence="1">ATPase alpha subunit, mitochondrial</fullName>
    </submittedName>
</protein>
<evidence type="ECO:0000313" key="1">
    <source>
        <dbReference type="EMBL" id="GEU67465.1"/>
    </source>
</evidence>
<dbReference type="CDD" id="cd00303">
    <property type="entry name" value="retropepsin_like"/>
    <property type="match status" value="1"/>
</dbReference>